<evidence type="ECO:0000256" key="3">
    <source>
        <dbReference type="ARBA" id="ARBA00022598"/>
    </source>
</evidence>
<protein>
    <recommendedName>
        <fullName evidence="2">leucine--tRNA ligase</fullName>
        <ecNumber evidence="2">6.1.1.4</ecNumber>
    </recommendedName>
</protein>
<dbReference type="InterPro" id="IPR002302">
    <property type="entry name" value="Leu-tRNA-ligase"/>
</dbReference>
<keyword evidence="5" id="KW-0067">ATP-binding</keyword>
<keyword evidence="3 11" id="KW-0436">Ligase</keyword>
<evidence type="ECO:0000256" key="1">
    <source>
        <dbReference type="ARBA" id="ARBA00005594"/>
    </source>
</evidence>
<feature type="domain" description="Methionyl/Valyl/Leucyl/Isoleucyl-tRNA synthetase anticodon-binding" evidence="10">
    <location>
        <begin position="76"/>
        <end position="174"/>
    </location>
</feature>
<keyword evidence="6" id="KW-0648">Protein biosynthesis</keyword>
<reference evidence="11 12" key="1">
    <citation type="journal article" date="2015" name="Nature">
        <title>rRNA introns, odd ribosomes, and small enigmatic genomes across a large radiation of phyla.</title>
        <authorList>
            <person name="Brown C.T."/>
            <person name="Hug L.A."/>
            <person name="Thomas B.C."/>
            <person name="Sharon I."/>
            <person name="Castelle C.J."/>
            <person name="Singh A."/>
            <person name="Wilkins M.J."/>
            <person name="Williams K.H."/>
            <person name="Banfield J.F."/>
        </authorList>
    </citation>
    <scope>NUCLEOTIDE SEQUENCE [LARGE SCALE GENOMIC DNA]</scope>
</reference>
<dbReference type="PANTHER" id="PTHR43740:SF2">
    <property type="entry name" value="LEUCINE--TRNA LIGASE, MITOCHONDRIAL"/>
    <property type="match status" value="1"/>
</dbReference>
<dbReference type="Proteomes" id="UP000034036">
    <property type="component" value="Unassembled WGS sequence"/>
</dbReference>
<dbReference type="InterPro" id="IPR013155">
    <property type="entry name" value="M/V/L/I-tRNA-synth_anticd-bd"/>
</dbReference>
<dbReference type="InterPro" id="IPR009080">
    <property type="entry name" value="tRNAsynth_Ia_anticodon-bd"/>
</dbReference>
<evidence type="ECO:0000256" key="4">
    <source>
        <dbReference type="ARBA" id="ARBA00022741"/>
    </source>
</evidence>
<dbReference type="EC" id="6.1.1.4" evidence="2"/>
<evidence type="ECO:0000259" key="9">
    <source>
        <dbReference type="Pfam" id="PF00133"/>
    </source>
</evidence>
<accession>A0A0G0ZIQ8</accession>
<evidence type="ECO:0000313" key="12">
    <source>
        <dbReference type="Proteomes" id="UP000034036"/>
    </source>
</evidence>
<dbReference type="CDD" id="cd07958">
    <property type="entry name" value="Anticodon_Ia_Leu_BEm"/>
    <property type="match status" value="1"/>
</dbReference>
<dbReference type="PANTHER" id="PTHR43740">
    <property type="entry name" value="LEUCYL-TRNA SYNTHETASE"/>
    <property type="match status" value="1"/>
</dbReference>
<dbReference type="AlphaFoldDB" id="A0A0G0ZIQ8"/>
<keyword evidence="4" id="KW-0547">Nucleotide-binding</keyword>
<dbReference type="GO" id="GO:0006429">
    <property type="term" value="P:leucyl-tRNA aminoacylation"/>
    <property type="evidence" value="ECO:0007669"/>
    <property type="project" value="InterPro"/>
</dbReference>
<sequence>MSKSKGNVVNPDEYIKKFGADALRMYLMFIGPFVEGGDFRDAGIFGVTRFLERVKKLEKKLAGNSKHGLSEDSEKLFHQTIKKVTEDIESLRYNTAISQLMILLNKLEELAIIPLESFENFLKLLAPFAPFVTRAFGRKKSIHLQPWPKFDPKKIKESNFQLIVQVDGKVRASLLAPIGISQTEAQRLAKKQVNVLKYINDKNPRKVIFVPNKLINFVL</sequence>
<dbReference type="InterPro" id="IPR002300">
    <property type="entry name" value="aa-tRNA-synth_Ia"/>
</dbReference>
<gene>
    <name evidence="11" type="ORF">UV11_C0006G0027</name>
</gene>
<evidence type="ECO:0000313" key="11">
    <source>
        <dbReference type="EMBL" id="KKS48622.1"/>
    </source>
</evidence>
<dbReference type="FunFam" id="1.10.730.10:FF:000002">
    <property type="entry name" value="Leucine--tRNA ligase"/>
    <property type="match status" value="1"/>
</dbReference>
<dbReference type="GO" id="GO:0004823">
    <property type="term" value="F:leucine-tRNA ligase activity"/>
    <property type="evidence" value="ECO:0007669"/>
    <property type="project" value="UniProtKB-EC"/>
</dbReference>
<evidence type="ECO:0000256" key="8">
    <source>
        <dbReference type="ARBA" id="ARBA00047469"/>
    </source>
</evidence>
<proteinExistence type="inferred from homology"/>
<keyword evidence="7" id="KW-0030">Aminoacyl-tRNA synthetase</keyword>
<organism evidence="11 12">
    <name type="scientific">Candidatus Giovannonibacteria bacterium GW2011_GWF2_42_19</name>
    <dbReference type="NCBI Taxonomy" id="1618659"/>
    <lineage>
        <taxon>Bacteria</taxon>
        <taxon>Candidatus Giovannoniibacteriota</taxon>
    </lineage>
</organism>
<dbReference type="STRING" id="1618659.UV11_C0006G0027"/>
<evidence type="ECO:0000256" key="7">
    <source>
        <dbReference type="ARBA" id="ARBA00023146"/>
    </source>
</evidence>
<dbReference type="EMBL" id="LCDF01000006">
    <property type="protein sequence ID" value="KKS48622.1"/>
    <property type="molecule type" value="Genomic_DNA"/>
</dbReference>
<evidence type="ECO:0000256" key="2">
    <source>
        <dbReference type="ARBA" id="ARBA00013164"/>
    </source>
</evidence>
<name>A0A0G0ZIQ8_9BACT</name>
<dbReference type="Pfam" id="PF00133">
    <property type="entry name" value="tRNA-synt_1"/>
    <property type="match status" value="1"/>
</dbReference>
<dbReference type="GO" id="GO:0005829">
    <property type="term" value="C:cytosol"/>
    <property type="evidence" value="ECO:0007669"/>
    <property type="project" value="TreeGrafter"/>
</dbReference>
<dbReference type="Pfam" id="PF08264">
    <property type="entry name" value="Anticodon_1"/>
    <property type="match status" value="1"/>
</dbReference>
<dbReference type="SUPFAM" id="SSF47323">
    <property type="entry name" value="Anticodon-binding domain of a subclass of class I aminoacyl-tRNA synthetases"/>
    <property type="match status" value="1"/>
</dbReference>
<dbReference type="PATRIC" id="fig|1618659.3.peg.238"/>
<dbReference type="Gene3D" id="1.10.730.10">
    <property type="entry name" value="Isoleucyl-tRNA Synthetase, Domain 1"/>
    <property type="match status" value="1"/>
</dbReference>
<feature type="domain" description="Aminoacyl-tRNA synthetase class Ia" evidence="9">
    <location>
        <begin position="1"/>
        <end position="28"/>
    </location>
</feature>
<comment type="caution">
    <text evidence="11">The sequence shown here is derived from an EMBL/GenBank/DDBJ whole genome shotgun (WGS) entry which is preliminary data.</text>
</comment>
<evidence type="ECO:0000259" key="10">
    <source>
        <dbReference type="Pfam" id="PF08264"/>
    </source>
</evidence>
<evidence type="ECO:0000256" key="5">
    <source>
        <dbReference type="ARBA" id="ARBA00022840"/>
    </source>
</evidence>
<dbReference type="GO" id="GO:0005524">
    <property type="term" value="F:ATP binding"/>
    <property type="evidence" value="ECO:0007669"/>
    <property type="project" value="UniProtKB-KW"/>
</dbReference>
<comment type="catalytic activity">
    <reaction evidence="8">
        <text>tRNA(Leu) + L-leucine + ATP = L-leucyl-tRNA(Leu) + AMP + diphosphate</text>
        <dbReference type="Rhea" id="RHEA:11688"/>
        <dbReference type="Rhea" id="RHEA-COMP:9613"/>
        <dbReference type="Rhea" id="RHEA-COMP:9622"/>
        <dbReference type="ChEBI" id="CHEBI:30616"/>
        <dbReference type="ChEBI" id="CHEBI:33019"/>
        <dbReference type="ChEBI" id="CHEBI:57427"/>
        <dbReference type="ChEBI" id="CHEBI:78442"/>
        <dbReference type="ChEBI" id="CHEBI:78494"/>
        <dbReference type="ChEBI" id="CHEBI:456215"/>
        <dbReference type="EC" id="6.1.1.4"/>
    </reaction>
</comment>
<comment type="similarity">
    <text evidence="1">Belongs to the class-I aminoacyl-tRNA synthetase family.</text>
</comment>
<evidence type="ECO:0000256" key="6">
    <source>
        <dbReference type="ARBA" id="ARBA00022917"/>
    </source>
</evidence>
<dbReference type="SUPFAM" id="SSF52374">
    <property type="entry name" value="Nucleotidylyl transferase"/>
    <property type="match status" value="1"/>
</dbReference>